<feature type="region of interest" description="Disordered" evidence="1">
    <location>
        <begin position="117"/>
        <end position="138"/>
    </location>
</feature>
<dbReference type="Proteomes" id="UP001187343">
    <property type="component" value="Unassembled WGS sequence"/>
</dbReference>
<keyword evidence="3" id="KW-1185">Reference proteome</keyword>
<comment type="caution">
    <text evidence="2">The sequence shown here is derived from an EMBL/GenBank/DDBJ whole genome shotgun (WGS) entry which is preliminary data.</text>
</comment>
<reference evidence="2" key="1">
    <citation type="submission" date="2023-08" db="EMBL/GenBank/DDBJ databases">
        <title>Chromosome-level Genome Assembly of mud carp (Cirrhinus molitorella).</title>
        <authorList>
            <person name="Liu H."/>
        </authorList>
    </citation>
    <scope>NUCLEOTIDE SEQUENCE</scope>
    <source>
        <strain evidence="2">Prfri</strain>
        <tissue evidence="2">Muscle</tissue>
    </source>
</reference>
<sequence>MLSSASVLRFMAAAPSDVAVAPSIQRLRIGLHAVFSPIFPIEMLLSSPTEKLDSTRKPQLPGHRVHAGLEPLVKANPSRSNELEIMRQGIVSARDAKPGVYRTDVDLVAAPDFITRPSSSSSPDFSRGVWISEKTPVG</sequence>
<evidence type="ECO:0000256" key="1">
    <source>
        <dbReference type="SAM" id="MobiDB-lite"/>
    </source>
</evidence>
<evidence type="ECO:0000313" key="2">
    <source>
        <dbReference type="EMBL" id="KAK2902945.1"/>
    </source>
</evidence>
<dbReference type="EMBL" id="JAUYZG010000007">
    <property type="protein sequence ID" value="KAK2902945.1"/>
    <property type="molecule type" value="Genomic_DNA"/>
</dbReference>
<evidence type="ECO:0000313" key="3">
    <source>
        <dbReference type="Proteomes" id="UP001187343"/>
    </source>
</evidence>
<name>A0AA88Q1P0_9TELE</name>
<organism evidence="2 3">
    <name type="scientific">Cirrhinus molitorella</name>
    <name type="common">mud carp</name>
    <dbReference type="NCBI Taxonomy" id="172907"/>
    <lineage>
        <taxon>Eukaryota</taxon>
        <taxon>Metazoa</taxon>
        <taxon>Chordata</taxon>
        <taxon>Craniata</taxon>
        <taxon>Vertebrata</taxon>
        <taxon>Euteleostomi</taxon>
        <taxon>Actinopterygii</taxon>
        <taxon>Neopterygii</taxon>
        <taxon>Teleostei</taxon>
        <taxon>Ostariophysi</taxon>
        <taxon>Cypriniformes</taxon>
        <taxon>Cyprinidae</taxon>
        <taxon>Labeoninae</taxon>
        <taxon>Labeonini</taxon>
        <taxon>Cirrhinus</taxon>
    </lineage>
</organism>
<protein>
    <submittedName>
        <fullName evidence="2">Uncharacterized protein</fullName>
    </submittedName>
</protein>
<proteinExistence type="predicted"/>
<accession>A0AA88Q1P0</accession>
<dbReference type="AlphaFoldDB" id="A0AA88Q1P0"/>
<gene>
    <name evidence="2" type="ORF">Q8A67_007658</name>
</gene>